<keyword evidence="1" id="KW-0812">Transmembrane</keyword>
<dbReference type="PROSITE" id="PS51340">
    <property type="entry name" value="MOSC"/>
    <property type="match status" value="1"/>
</dbReference>
<organism evidence="3">
    <name type="scientific">Haptolina ericina</name>
    <dbReference type="NCBI Taxonomy" id="156174"/>
    <lineage>
        <taxon>Eukaryota</taxon>
        <taxon>Haptista</taxon>
        <taxon>Haptophyta</taxon>
        <taxon>Prymnesiophyceae</taxon>
        <taxon>Prymnesiales</taxon>
        <taxon>Prymnesiaceae</taxon>
        <taxon>Haptolina</taxon>
    </lineage>
</organism>
<dbReference type="AlphaFoldDB" id="A0A7S3FHM1"/>
<keyword evidence="1" id="KW-1133">Transmembrane helix</keyword>
<dbReference type="GO" id="GO:0030151">
    <property type="term" value="F:molybdenum ion binding"/>
    <property type="evidence" value="ECO:0007669"/>
    <property type="project" value="InterPro"/>
</dbReference>
<evidence type="ECO:0000256" key="1">
    <source>
        <dbReference type="SAM" id="Phobius"/>
    </source>
</evidence>
<accession>A0A7S3FHM1</accession>
<sequence length="197" mass="22044">MAKLTPQPTSEELASYSVGSFRPNVVVSGGKPWAEEDWELFSLGNCVFRLLKGCPRCTVPARNQTTGKFHFASKPLLAPQTALRRYWSHKCVDPEWEKEWEGPIFGIHAGLDHTADALGPGSNPNSMADPLHVLRVEDELTVHRWKVRPMSKSRQVIIALTPTVIVAVGLLAYMNTLLHWGAPMAWPWQPVVVRDEL</sequence>
<dbReference type="GO" id="GO:0030170">
    <property type="term" value="F:pyridoxal phosphate binding"/>
    <property type="evidence" value="ECO:0007669"/>
    <property type="project" value="InterPro"/>
</dbReference>
<dbReference type="InterPro" id="IPR005302">
    <property type="entry name" value="MoCF_Sase_C"/>
</dbReference>
<name>A0A7S3FHM1_9EUKA</name>
<dbReference type="GO" id="GO:0003824">
    <property type="term" value="F:catalytic activity"/>
    <property type="evidence" value="ECO:0007669"/>
    <property type="project" value="InterPro"/>
</dbReference>
<evidence type="ECO:0000259" key="2">
    <source>
        <dbReference type="PROSITE" id="PS51340"/>
    </source>
</evidence>
<protein>
    <recommendedName>
        <fullName evidence="2">MOSC domain-containing protein</fullName>
    </recommendedName>
</protein>
<reference evidence="3" key="1">
    <citation type="submission" date="2021-01" db="EMBL/GenBank/DDBJ databases">
        <authorList>
            <person name="Corre E."/>
            <person name="Pelletier E."/>
            <person name="Niang G."/>
            <person name="Scheremetjew M."/>
            <person name="Finn R."/>
            <person name="Kale V."/>
            <person name="Holt S."/>
            <person name="Cochrane G."/>
            <person name="Meng A."/>
            <person name="Brown T."/>
            <person name="Cohen L."/>
        </authorList>
    </citation>
    <scope>NUCLEOTIDE SEQUENCE</scope>
    <source>
        <strain evidence="3">CCMP281</strain>
    </source>
</reference>
<feature type="domain" description="MOSC" evidence="2">
    <location>
        <begin position="1"/>
        <end position="143"/>
    </location>
</feature>
<evidence type="ECO:0000313" key="3">
    <source>
        <dbReference type="EMBL" id="CAE0148327.1"/>
    </source>
</evidence>
<dbReference type="EMBL" id="HBHX01067539">
    <property type="protein sequence ID" value="CAE0148327.1"/>
    <property type="molecule type" value="Transcribed_RNA"/>
</dbReference>
<dbReference type="Pfam" id="PF03473">
    <property type="entry name" value="MOSC"/>
    <property type="match status" value="1"/>
</dbReference>
<proteinExistence type="predicted"/>
<gene>
    <name evidence="3" type="ORF">HERI1096_LOCUS37308</name>
</gene>
<keyword evidence="1" id="KW-0472">Membrane</keyword>
<feature type="transmembrane region" description="Helical" evidence="1">
    <location>
        <begin position="156"/>
        <end position="174"/>
    </location>
</feature>